<accession>A0A2A8CU56</accession>
<dbReference type="EMBL" id="PDEQ01000009">
    <property type="protein sequence ID" value="PEN11442.1"/>
    <property type="molecule type" value="Genomic_DNA"/>
</dbReference>
<protein>
    <submittedName>
        <fullName evidence="2">Uncharacterized protein</fullName>
    </submittedName>
</protein>
<dbReference type="Proteomes" id="UP000220102">
    <property type="component" value="Unassembled WGS sequence"/>
</dbReference>
<evidence type="ECO:0000313" key="3">
    <source>
        <dbReference type="Proteomes" id="UP000220102"/>
    </source>
</evidence>
<keyword evidence="3" id="KW-1185">Reference proteome</keyword>
<feature type="signal peptide" evidence="1">
    <location>
        <begin position="1"/>
        <end position="33"/>
    </location>
</feature>
<evidence type="ECO:0000256" key="1">
    <source>
        <dbReference type="SAM" id="SignalP"/>
    </source>
</evidence>
<dbReference type="SUPFAM" id="SSF75169">
    <property type="entry name" value="DsrEFH-like"/>
    <property type="match status" value="1"/>
</dbReference>
<gene>
    <name evidence="2" type="ORF">CRI94_15515</name>
</gene>
<comment type="caution">
    <text evidence="2">The sequence shown here is derived from an EMBL/GenBank/DDBJ whole genome shotgun (WGS) entry which is preliminary data.</text>
</comment>
<feature type="chain" id="PRO_5012676246" evidence="1">
    <location>
        <begin position="34"/>
        <end position="165"/>
    </location>
</feature>
<organism evidence="2 3">
    <name type="scientific">Longibacter salinarum</name>
    <dbReference type="NCBI Taxonomy" id="1850348"/>
    <lineage>
        <taxon>Bacteria</taxon>
        <taxon>Pseudomonadati</taxon>
        <taxon>Rhodothermota</taxon>
        <taxon>Rhodothermia</taxon>
        <taxon>Rhodothermales</taxon>
        <taxon>Salisaetaceae</taxon>
        <taxon>Longibacter</taxon>
    </lineage>
</organism>
<dbReference type="Gene3D" id="3.40.1260.10">
    <property type="entry name" value="DsrEFH-like"/>
    <property type="match status" value="1"/>
</dbReference>
<sequence length="165" mass="17465">MYVTMMNPSINRAFYLIPMVVMALLMAPGQVQSQPATPEDAVHAPSELDDRASAPGVVFLVRTPQHIRAAIKTAGDLQASEALQGKPVEIVVCGKAVKHLGKDDAVAEAIRTAEASGPVSVFACGMSMANLGVERSDVMSEVRVVPNGLVHTLERQAVGYLSVDL</sequence>
<dbReference type="InterPro" id="IPR003787">
    <property type="entry name" value="Sulphur_relay_DsrE/F-like"/>
</dbReference>
<dbReference type="InterPro" id="IPR027396">
    <property type="entry name" value="DsrEFH-like"/>
</dbReference>
<dbReference type="AlphaFoldDB" id="A0A2A8CU56"/>
<dbReference type="OrthoDB" id="1445762at2"/>
<reference evidence="2 3" key="1">
    <citation type="submission" date="2017-10" db="EMBL/GenBank/DDBJ databases">
        <title>Draft genome of Longibacter Salinarum.</title>
        <authorList>
            <person name="Goh K.M."/>
            <person name="Shamsir M.S."/>
            <person name="Lim S.W."/>
        </authorList>
    </citation>
    <scope>NUCLEOTIDE SEQUENCE [LARGE SCALE GENOMIC DNA]</scope>
    <source>
        <strain evidence="2 3">KCTC 52045</strain>
    </source>
</reference>
<name>A0A2A8CU56_9BACT</name>
<proteinExistence type="predicted"/>
<keyword evidence="1" id="KW-0732">Signal</keyword>
<dbReference type="Pfam" id="PF02635">
    <property type="entry name" value="DsrE"/>
    <property type="match status" value="1"/>
</dbReference>
<evidence type="ECO:0000313" key="2">
    <source>
        <dbReference type="EMBL" id="PEN11442.1"/>
    </source>
</evidence>